<dbReference type="GO" id="GO:0005634">
    <property type="term" value="C:nucleus"/>
    <property type="evidence" value="ECO:0007669"/>
    <property type="project" value="TreeGrafter"/>
</dbReference>
<protein>
    <submittedName>
        <fullName evidence="1">Leucine Rich repeat</fullName>
    </submittedName>
</protein>
<reference evidence="1" key="1">
    <citation type="submission" date="2021-05" db="EMBL/GenBank/DDBJ databases">
        <title>A free-living protist that lacks canonical eukaryotic 1 DNA replication and segregation systems.</title>
        <authorList>
            <person name="Salas-Leiva D.E."/>
            <person name="Tromer E.C."/>
            <person name="Curtis B.A."/>
            <person name="Jerlstrom-Hultqvist J."/>
            <person name="Kolisko M."/>
            <person name="Yi Z."/>
            <person name="Salas-Leiva J.S."/>
            <person name="Gallot-Lavallee L."/>
            <person name="Kops G.J.P.L."/>
            <person name="Archibald J.M."/>
            <person name="Simpson A.G.B."/>
            <person name="Roger A.J."/>
        </authorList>
    </citation>
    <scope>NUCLEOTIDE SEQUENCE</scope>
    <source>
        <strain evidence="1">BICM</strain>
    </source>
</reference>
<dbReference type="PANTHER" id="PTHR24113:SF15">
    <property type="entry name" value="NACHT DOMAIN-CONTAINING PROTEIN"/>
    <property type="match status" value="1"/>
</dbReference>
<dbReference type="Gene3D" id="3.80.10.10">
    <property type="entry name" value="Ribonuclease Inhibitor"/>
    <property type="match status" value="3"/>
</dbReference>
<proteinExistence type="predicted"/>
<dbReference type="AlphaFoldDB" id="A0A8J6B1I5"/>
<sequence>MQIIGSNRPKHRLATFSYFDSESEEEFEPDVEEIDSVHATETESQLSEYADLVWESIAEECPYLLRFRPPDDNIAAVTQFISAYTSSGNVPVAIAPALFDLLPLFSNLTAIDLRGNALDTNDAALLSECLSPLRLEQLMLGFNPLGDDGVGFIAMELCPDLLVKLELSSVGMGVEGAEALACVLRKAHRLESLDLSANPLGADGACALALNSMPHLAQLHMQGSAIGDDGAEWVGKYMCRMQELRSLDLGQNDIRSRGAVGLALSLDYLTNLNSLVLDDNPLNSEGGAMLCSVLDRLTRVQVLGIARTCLNRRALASLAKALPGMPLLSDLRLWGTDLGPASDLLADALTPLTRLRTLNLWDCGIRPDALPAVLRAASDADIREIYLGSQPLLPAAVAALAELLAASPTLRGLSLPACGLGEEAMVTLAPALAHVPQLRELNLRDNDLGRSGGLMLARLLPPLPQLQVAFLQDCGLDDIASYRVAQAFLRCPALQALHLRGNEISRRIEIKIGDTVGETYVVFT</sequence>
<dbReference type="SUPFAM" id="SSF52047">
    <property type="entry name" value="RNI-like"/>
    <property type="match status" value="2"/>
</dbReference>
<dbReference type="InterPro" id="IPR001611">
    <property type="entry name" value="Leu-rich_rpt"/>
</dbReference>
<dbReference type="OrthoDB" id="120976at2759"/>
<dbReference type="SMART" id="SM00368">
    <property type="entry name" value="LRR_RI"/>
    <property type="match status" value="11"/>
</dbReference>
<name>A0A8J6B1I5_9EUKA</name>
<dbReference type="PANTHER" id="PTHR24113">
    <property type="entry name" value="RAN GTPASE-ACTIVATING PROTEIN 1"/>
    <property type="match status" value="1"/>
</dbReference>
<organism evidence="1 2">
    <name type="scientific">Carpediemonas membranifera</name>
    <dbReference type="NCBI Taxonomy" id="201153"/>
    <lineage>
        <taxon>Eukaryota</taxon>
        <taxon>Metamonada</taxon>
        <taxon>Carpediemonas-like organisms</taxon>
        <taxon>Carpediemonas</taxon>
    </lineage>
</organism>
<dbReference type="Proteomes" id="UP000717585">
    <property type="component" value="Unassembled WGS sequence"/>
</dbReference>
<dbReference type="InterPro" id="IPR027038">
    <property type="entry name" value="RanGap"/>
</dbReference>
<evidence type="ECO:0000313" key="2">
    <source>
        <dbReference type="Proteomes" id="UP000717585"/>
    </source>
</evidence>
<dbReference type="GO" id="GO:0048471">
    <property type="term" value="C:perinuclear region of cytoplasm"/>
    <property type="evidence" value="ECO:0007669"/>
    <property type="project" value="TreeGrafter"/>
</dbReference>
<accession>A0A8J6B1I5</accession>
<dbReference type="InterPro" id="IPR032675">
    <property type="entry name" value="LRR_dom_sf"/>
</dbReference>
<comment type="caution">
    <text evidence="1">The sequence shown here is derived from an EMBL/GenBank/DDBJ whole genome shotgun (WGS) entry which is preliminary data.</text>
</comment>
<keyword evidence="2" id="KW-1185">Reference proteome</keyword>
<dbReference type="GO" id="GO:0005829">
    <property type="term" value="C:cytosol"/>
    <property type="evidence" value="ECO:0007669"/>
    <property type="project" value="TreeGrafter"/>
</dbReference>
<gene>
    <name evidence="1" type="ORF">J8273_7311</name>
</gene>
<dbReference type="EMBL" id="JAHDYR010000062">
    <property type="protein sequence ID" value="KAG9391037.1"/>
    <property type="molecule type" value="Genomic_DNA"/>
</dbReference>
<dbReference type="GO" id="GO:0005096">
    <property type="term" value="F:GTPase activator activity"/>
    <property type="evidence" value="ECO:0007669"/>
    <property type="project" value="InterPro"/>
</dbReference>
<dbReference type="Pfam" id="PF13516">
    <property type="entry name" value="LRR_6"/>
    <property type="match status" value="5"/>
</dbReference>
<evidence type="ECO:0000313" key="1">
    <source>
        <dbReference type="EMBL" id="KAG9391037.1"/>
    </source>
</evidence>
<dbReference type="GO" id="GO:0006913">
    <property type="term" value="P:nucleocytoplasmic transport"/>
    <property type="evidence" value="ECO:0007669"/>
    <property type="project" value="TreeGrafter"/>
</dbReference>
<dbReference type="GO" id="GO:0031267">
    <property type="term" value="F:small GTPase binding"/>
    <property type="evidence" value="ECO:0007669"/>
    <property type="project" value="TreeGrafter"/>
</dbReference>